<keyword evidence="7" id="KW-1185">Reference proteome</keyword>
<dbReference type="InterPro" id="IPR016072">
    <property type="entry name" value="Skp1_comp_dimer"/>
</dbReference>
<dbReference type="SUPFAM" id="SSF81382">
    <property type="entry name" value="Skp1 dimerisation domain-like"/>
    <property type="match status" value="1"/>
</dbReference>
<dbReference type="Pfam" id="PF01466">
    <property type="entry name" value="Skp1"/>
    <property type="match status" value="1"/>
</dbReference>
<dbReference type="GeneID" id="94197101"/>
<reference evidence="6 7" key="1">
    <citation type="submission" date="2021-06" db="EMBL/GenBank/DDBJ databases">
        <title>Genome sequence of Babesia caballi.</title>
        <authorList>
            <person name="Yamagishi J."/>
            <person name="Kidaka T."/>
            <person name="Ochi A."/>
        </authorList>
    </citation>
    <scope>NUCLEOTIDE SEQUENCE [LARGE SCALE GENOMIC DNA]</scope>
    <source>
        <strain evidence="6">USDA-D6B2</strain>
    </source>
</reference>
<dbReference type="InterPro" id="IPR016897">
    <property type="entry name" value="SKP1"/>
</dbReference>
<comment type="similarity">
    <text evidence="1 3">Belongs to the SKP1 family.</text>
</comment>
<dbReference type="Gene3D" id="3.30.710.10">
    <property type="entry name" value="Potassium Channel Kv1.1, Chain A"/>
    <property type="match status" value="1"/>
</dbReference>
<comment type="caution">
    <text evidence="6">The sequence shown here is derived from an EMBL/GenBank/DDBJ whole genome shotgun (WGS) entry which is preliminary data.</text>
</comment>
<feature type="domain" description="SKP1 component dimerisation" evidence="4">
    <location>
        <begin position="106"/>
        <end position="153"/>
    </location>
</feature>
<dbReference type="RefSeq" id="XP_067717689.1">
    <property type="nucleotide sequence ID" value="XM_067861588.1"/>
</dbReference>
<dbReference type="SMART" id="SM00512">
    <property type="entry name" value="Skp1"/>
    <property type="match status" value="1"/>
</dbReference>
<protein>
    <submittedName>
        <fullName evidence="6">Skp1 family protein</fullName>
    </submittedName>
</protein>
<comment type="pathway">
    <text evidence="3">Protein modification; protein ubiquitination.</text>
</comment>
<evidence type="ECO:0000256" key="1">
    <source>
        <dbReference type="ARBA" id="ARBA00009993"/>
    </source>
</evidence>
<evidence type="ECO:0000313" key="7">
    <source>
        <dbReference type="Proteomes" id="UP001497744"/>
    </source>
</evidence>
<evidence type="ECO:0000256" key="2">
    <source>
        <dbReference type="ARBA" id="ARBA00022786"/>
    </source>
</evidence>
<dbReference type="PANTHER" id="PTHR11165">
    <property type="entry name" value="SKP1"/>
    <property type="match status" value="1"/>
</dbReference>
<dbReference type="AlphaFoldDB" id="A0AAV4M088"/>
<evidence type="ECO:0000259" key="5">
    <source>
        <dbReference type="Pfam" id="PF03931"/>
    </source>
</evidence>
<name>A0AAV4M088_BABCB</name>
<evidence type="ECO:0000259" key="4">
    <source>
        <dbReference type="Pfam" id="PF01466"/>
    </source>
</evidence>
<dbReference type="Pfam" id="PF03931">
    <property type="entry name" value="Skp1_POZ"/>
    <property type="match status" value="1"/>
</dbReference>
<feature type="domain" description="SKP1 component POZ" evidence="5">
    <location>
        <begin position="1"/>
        <end position="58"/>
    </location>
</feature>
<dbReference type="InterPro" id="IPR011333">
    <property type="entry name" value="SKP1/BTB/POZ_sf"/>
</dbReference>
<dbReference type="Proteomes" id="UP001497744">
    <property type="component" value="Unassembled WGS sequence"/>
</dbReference>
<organism evidence="6 7">
    <name type="scientific">Babesia caballi</name>
    <dbReference type="NCBI Taxonomy" id="5871"/>
    <lineage>
        <taxon>Eukaryota</taxon>
        <taxon>Sar</taxon>
        <taxon>Alveolata</taxon>
        <taxon>Apicomplexa</taxon>
        <taxon>Aconoidasida</taxon>
        <taxon>Piroplasmida</taxon>
        <taxon>Babesiidae</taxon>
        <taxon>Babesia</taxon>
    </lineage>
</organism>
<sequence length="156" mass="18010">MSSEGDLFTVERHVLEPCALLRNMLFHNDEDGDSEPIKLERVSTRALCKVIDYCRYHWNNPAKPIPQPLKSTRLADVVCPWDLEFVNVEQEVLFELMLAENFLDIKPLLELTCAKVASMIKGKTPDEIRDEFNIVNDFAPGEEATIREENKWCEDL</sequence>
<dbReference type="InterPro" id="IPR001232">
    <property type="entry name" value="SKP1-like"/>
</dbReference>
<keyword evidence="2 3" id="KW-0833">Ubl conjugation pathway</keyword>
<gene>
    <name evidence="6" type="ORF">BcabD6B2_50550</name>
</gene>
<accession>A0AAV4M088</accession>
<dbReference type="PIRSF" id="PIRSF028729">
    <property type="entry name" value="E3_ubiquit_lig_SCF_Skp"/>
    <property type="match status" value="1"/>
</dbReference>
<evidence type="ECO:0000256" key="3">
    <source>
        <dbReference type="PIRNR" id="PIRNR028729"/>
    </source>
</evidence>
<dbReference type="SUPFAM" id="SSF54695">
    <property type="entry name" value="POZ domain"/>
    <property type="match status" value="1"/>
</dbReference>
<dbReference type="InterPro" id="IPR036296">
    <property type="entry name" value="SKP1-like_dim_sf"/>
</dbReference>
<dbReference type="EMBL" id="BPLF01000005">
    <property type="protein sequence ID" value="GIX65620.1"/>
    <property type="molecule type" value="Genomic_DNA"/>
</dbReference>
<proteinExistence type="inferred from homology"/>
<dbReference type="FunFam" id="3.30.710.10:FF:000026">
    <property type="entry name" value="E3 ubiquitin ligase complex SCF subunit"/>
    <property type="match status" value="1"/>
</dbReference>
<dbReference type="CDD" id="cd18322">
    <property type="entry name" value="BTB_POZ_SKP1"/>
    <property type="match status" value="1"/>
</dbReference>
<dbReference type="InterPro" id="IPR016073">
    <property type="entry name" value="Skp1_comp_POZ"/>
</dbReference>
<evidence type="ECO:0000313" key="6">
    <source>
        <dbReference type="EMBL" id="GIX65620.1"/>
    </source>
</evidence>
<dbReference type="GO" id="GO:0006511">
    <property type="term" value="P:ubiquitin-dependent protein catabolic process"/>
    <property type="evidence" value="ECO:0007669"/>
    <property type="project" value="InterPro"/>
</dbReference>